<comment type="caution">
    <text evidence="4">The sequence shown here is derived from an EMBL/GenBank/DDBJ whole genome shotgun (WGS) entry which is preliminary data.</text>
</comment>
<feature type="signal peptide" evidence="2">
    <location>
        <begin position="1"/>
        <end position="19"/>
    </location>
</feature>
<dbReference type="Pfam" id="PF02321">
    <property type="entry name" value="OEP"/>
    <property type="match status" value="2"/>
</dbReference>
<keyword evidence="2" id="KW-0472">Membrane</keyword>
<keyword evidence="3" id="KW-0175">Coiled coil</keyword>
<evidence type="ECO:0000313" key="5">
    <source>
        <dbReference type="Proteomes" id="UP001169764"/>
    </source>
</evidence>
<proteinExistence type="inferred from homology"/>
<comment type="similarity">
    <text evidence="1 2">Belongs to the outer membrane factor (OMF) (TC 1.B.17) family.</text>
</comment>
<dbReference type="PROSITE" id="PS51257">
    <property type="entry name" value="PROKAR_LIPOPROTEIN"/>
    <property type="match status" value="1"/>
</dbReference>
<keyword evidence="2" id="KW-0449">Lipoprotein</keyword>
<dbReference type="Gene3D" id="1.20.1600.10">
    <property type="entry name" value="Outer membrane efflux proteins (OEP)"/>
    <property type="match status" value="1"/>
</dbReference>
<dbReference type="NCBIfam" id="TIGR01845">
    <property type="entry name" value="outer_NodT"/>
    <property type="match status" value="1"/>
</dbReference>
<accession>A0ABT8Y3Q1</accession>
<dbReference type="RefSeq" id="WP_303539270.1">
    <property type="nucleotide sequence ID" value="NZ_JAUOTP010000001.1"/>
</dbReference>
<feature type="chain" id="PRO_5044962849" evidence="2">
    <location>
        <begin position="20"/>
        <end position="470"/>
    </location>
</feature>
<organism evidence="4 5">
    <name type="scientific">Sphingomonas natans</name>
    <dbReference type="NCBI Taxonomy" id="3063330"/>
    <lineage>
        <taxon>Bacteria</taxon>
        <taxon>Pseudomonadati</taxon>
        <taxon>Pseudomonadota</taxon>
        <taxon>Alphaproteobacteria</taxon>
        <taxon>Sphingomonadales</taxon>
        <taxon>Sphingomonadaceae</taxon>
        <taxon>Sphingomonas</taxon>
    </lineage>
</organism>
<dbReference type="InterPro" id="IPR010131">
    <property type="entry name" value="MdtP/NodT-like"/>
</dbReference>
<dbReference type="EMBL" id="JAUOTP010000001">
    <property type="protein sequence ID" value="MDO6412941.1"/>
    <property type="molecule type" value="Genomic_DNA"/>
</dbReference>
<evidence type="ECO:0000313" key="4">
    <source>
        <dbReference type="EMBL" id="MDO6412941.1"/>
    </source>
</evidence>
<dbReference type="SUPFAM" id="SSF56954">
    <property type="entry name" value="Outer membrane efflux proteins (OEP)"/>
    <property type="match status" value="1"/>
</dbReference>
<keyword evidence="5" id="KW-1185">Reference proteome</keyword>
<keyword evidence="2" id="KW-0732">Signal</keyword>
<sequence>MTRRLALALLAGAASLAGCTVGPDYKGPPPLGAGAPPPAFVRADAAAVPTAAQTGRWWTALGDATLDLLEQRALAANADLAAAQARLHQARAGLRVQRANTLPSANVQGTYVHARLPGLSLEQDGDSSSRFDFYNDGLTASWEIDLFGGRRSVEAARAQAGEADAKLADVQVSLTAEVAQAYVSLRDRQRRIALGTQSVSLGEQALLLGQQRLDRGTATRGQIEQARQQLDEARAQLVPLLTQRDAYLDELATLLALAPGALDAELGSAASAPLPPREVAIGDPAALLRNRPDIRAAERELALQTAKVGVADAARFPAIKFMGIFGLGGTSPSDLVDPGKLTALLAPQISWSFLDFGRNRAKLSQAEAVRDEAEAKYRTAVLAGLRDAEGALARFRDQRLIVADRARALASATTAADIAAQRERAGTATKIDAADAERRRLSAESGLAAEEAALTAAFIGVEKSLGLGWS</sequence>
<name>A0ABT8Y3Q1_9SPHN</name>
<keyword evidence="2" id="KW-0812">Transmembrane</keyword>
<dbReference type="Gene3D" id="2.20.200.10">
    <property type="entry name" value="Outer membrane efflux proteins (OEP)"/>
    <property type="match status" value="1"/>
</dbReference>
<keyword evidence="2" id="KW-0564">Palmitate</keyword>
<comment type="subcellular location">
    <subcellularLocation>
        <location evidence="2">Cell membrane</location>
        <topology evidence="2">Lipid-anchor</topology>
    </subcellularLocation>
</comment>
<reference evidence="4" key="1">
    <citation type="submission" date="2023-07" db="EMBL/GenBank/DDBJ databases">
        <authorList>
            <person name="Kim M."/>
        </authorList>
    </citation>
    <scope>NUCLEOTIDE SEQUENCE</scope>
    <source>
        <strain evidence="4">BIUV-7</strain>
    </source>
</reference>
<dbReference type="InterPro" id="IPR003423">
    <property type="entry name" value="OMP_efflux"/>
</dbReference>
<keyword evidence="2" id="KW-1134">Transmembrane beta strand</keyword>
<dbReference type="PANTHER" id="PTHR30203:SF25">
    <property type="entry name" value="OUTER MEMBRANE PROTEIN-RELATED"/>
    <property type="match status" value="1"/>
</dbReference>
<feature type="coiled-coil region" evidence="3">
    <location>
        <begin position="216"/>
        <end position="243"/>
    </location>
</feature>
<evidence type="ECO:0000256" key="3">
    <source>
        <dbReference type="SAM" id="Coils"/>
    </source>
</evidence>
<dbReference type="Proteomes" id="UP001169764">
    <property type="component" value="Unassembled WGS sequence"/>
</dbReference>
<protein>
    <submittedName>
        <fullName evidence="4">Efflux transporter outer membrane subunit</fullName>
    </submittedName>
</protein>
<evidence type="ECO:0000256" key="1">
    <source>
        <dbReference type="ARBA" id="ARBA00007613"/>
    </source>
</evidence>
<evidence type="ECO:0000256" key="2">
    <source>
        <dbReference type="RuleBase" id="RU362097"/>
    </source>
</evidence>
<gene>
    <name evidence="4" type="ORF">Q4F19_00955</name>
</gene>
<dbReference type="PANTHER" id="PTHR30203">
    <property type="entry name" value="OUTER MEMBRANE CATION EFFLUX PROTEIN"/>
    <property type="match status" value="1"/>
</dbReference>